<protein>
    <recommendedName>
        <fullName evidence="4">PrgI family protein</fullName>
    </recommendedName>
</protein>
<evidence type="ECO:0000313" key="2">
    <source>
        <dbReference type="EMBL" id="MCU6698912.1"/>
    </source>
</evidence>
<gene>
    <name evidence="2" type="ORF">OCV65_01460</name>
</gene>
<proteinExistence type="predicted"/>
<comment type="caution">
    <text evidence="2">The sequence shown here is derived from an EMBL/GenBank/DDBJ whole genome shotgun (WGS) entry which is preliminary data.</text>
</comment>
<accession>A0ABT2S2W9</accession>
<organism evidence="2 3">
    <name type="scientific">Dorea ammoniilytica</name>
    <dbReference type="NCBI Taxonomy" id="2981788"/>
    <lineage>
        <taxon>Bacteria</taxon>
        <taxon>Bacillati</taxon>
        <taxon>Bacillota</taxon>
        <taxon>Clostridia</taxon>
        <taxon>Lachnospirales</taxon>
        <taxon>Lachnospiraceae</taxon>
        <taxon>Dorea</taxon>
    </lineage>
</organism>
<keyword evidence="1" id="KW-0472">Membrane</keyword>
<evidence type="ECO:0000256" key="1">
    <source>
        <dbReference type="SAM" id="Phobius"/>
    </source>
</evidence>
<reference evidence="2 3" key="1">
    <citation type="journal article" date="2021" name="ISME Commun">
        <title>Automated analysis of genomic sequences facilitates high-throughput and comprehensive description of bacteria.</title>
        <authorList>
            <person name="Hitch T.C.A."/>
        </authorList>
    </citation>
    <scope>NUCLEOTIDE SEQUENCE [LARGE SCALE GENOMIC DNA]</scope>
    <source>
        <strain evidence="2 3">Sanger_02</strain>
    </source>
</reference>
<feature type="transmembrane region" description="Helical" evidence="1">
    <location>
        <begin position="47"/>
        <end position="72"/>
    </location>
</feature>
<evidence type="ECO:0008006" key="4">
    <source>
        <dbReference type="Google" id="ProtNLM"/>
    </source>
</evidence>
<feature type="transmembrane region" description="Helical" evidence="1">
    <location>
        <begin position="21"/>
        <end position="41"/>
    </location>
</feature>
<name>A0ABT2S2W9_9FIRM</name>
<keyword evidence="3" id="KW-1185">Reference proteome</keyword>
<sequence>MKKVTKGKAGYLSEKKKRLGLQALAEFAVVALILIIGYVITKTRLNIFTVVAIVGCLPAARVLVEFIAMFPYRSIEGKVQREIDEKGALLTRAYDMVITDGEHIMPVSAVAISNHKVFGYAPNPKTDPEMAAAYIKQILKNTGLEPSTVKVFAEYVPFLSRVEGLNSMMEISQSADQQLERRIRRKILNVSM</sequence>
<dbReference type="RefSeq" id="WP_262580682.1">
    <property type="nucleotide sequence ID" value="NZ_JAOQJV010000001.1"/>
</dbReference>
<evidence type="ECO:0000313" key="3">
    <source>
        <dbReference type="Proteomes" id="UP001207605"/>
    </source>
</evidence>
<keyword evidence="1" id="KW-0812">Transmembrane</keyword>
<keyword evidence="1" id="KW-1133">Transmembrane helix</keyword>
<dbReference type="Proteomes" id="UP001207605">
    <property type="component" value="Unassembled WGS sequence"/>
</dbReference>
<dbReference type="EMBL" id="JAOQJV010000001">
    <property type="protein sequence ID" value="MCU6698912.1"/>
    <property type="molecule type" value="Genomic_DNA"/>
</dbReference>